<dbReference type="PROSITE" id="PS51786">
    <property type="entry name" value="LON_PROTEOLYTIC"/>
    <property type="match status" value="1"/>
</dbReference>
<dbReference type="Proteomes" id="UP000580250">
    <property type="component" value="Unassembled WGS sequence"/>
</dbReference>
<dbReference type="PRINTS" id="PR00830">
    <property type="entry name" value="ENDOLAPTASE"/>
</dbReference>
<gene>
    <name evidence="3" type="ORF">MENT_LOCUS25294</name>
    <name evidence="4" type="ORF">MENT_LOCUS25295</name>
</gene>
<protein>
    <recommendedName>
        <fullName evidence="2">Lon proteolytic domain-containing protein</fullName>
    </recommendedName>
</protein>
<dbReference type="InterPro" id="IPR020568">
    <property type="entry name" value="Ribosomal_Su5_D2-typ_SF"/>
</dbReference>
<dbReference type="EMBL" id="CAJEWN010000222">
    <property type="protein sequence ID" value="CAD2173677.1"/>
    <property type="molecule type" value="Genomic_DNA"/>
</dbReference>
<dbReference type="SUPFAM" id="SSF54211">
    <property type="entry name" value="Ribosomal protein S5 domain 2-like"/>
    <property type="match status" value="1"/>
</dbReference>
<comment type="caution">
    <text evidence="3">The sequence shown here is derived from an EMBL/GenBank/DDBJ whole genome shotgun (WGS) entry which is preliminary data.</text>
</comment>
<sequence length="123" mass="13724">MWKNGPSAGGGIAVAMMSCFLKRPAKQNTIVFAELSQTGKLIAVGGLGERIQAAKRIGIKEVILPLMMREEWFDLPEIERSAFTPHFVEEMEDVFTIVFPKGESDRSVEQHEAFSRNNPNDAE</sequence>
<comment type="caution">
    <text evidence="1">Lacks conserved residue(s) required for the propagation of feature annotation.</text>
</comment>
<dbReference type="Pfam" id="PF05362">
    <property type="entry name" value="Lon_C"/>
    <property type="match status" value="1"/>
</dbReference>
<name>A0A6V7VFD8_MELEN</name>
<evidence type="ECO:0000259" key="2">
    <source>
        <dbReference type="PROSITE" id="PS51786"/>
    </source>
</evidence>
<dbReference type="InterPro" id="IPR014721">
    <property type="entry name" value="Ribsml_uS5_D2-typ_fold_subgr"/>
</dbReference>
<dbReference type="OrthoDB" id="2411602at2759"/>
<evidence type="ECO:0000313" key="3">
    <source>
        <dbReference type="EMBL" id="CAD2173676.1"/>
    </source>
</evidence>
<dbReference type="PANTHER" id="PTHR43718:SF2">
    <property type="entry name" value="LON PROTEASE HOMOLOG, MITOCHONDRIAL"/>
    <property type="match status" value="1"/>
</dbReference>
<evidence type="ECO:0000313" key="5">
    <source>
        <dbReference type="Proteomes" id="UP000580250"/>
    </source>
</evidence>
<accession>A0A6V7VFD8</accession>
<dbReference type="PANTHER" id="PTHR43718">
    <property type="entry name" value="LON PROTEASE"/>
    <property type="match status" value="1"/>
</dbReference>
<dbReference type="InterPro" id="IPR008269">
    <property type="entry name" value="Lon_proteolytic"/>
</dbReference>
<organism evidence="3 5">
    <name type="scientific">Meloidogyne enterolobii</name>
    <name type="common">Root-knot nematode worm</name>
    <name type="synonym">Meloidogyne mayaguensis</name>
    <dbReference type="NCBI Taxonomy" id="390850"/>
    <lineage>
        <taxon>Eukaryota</taxon>
        <taxon>Metazoa</taxon>
        <taxon>Ecdysozoa</taxon>
        <taxon>Nematoda</taxon>
        <taxon>Chromadorea</taxon>
        <taxon>Rhabditida</taxon>
        <taxon>Tylenchina</taxon>
        <taxon>Tylenchomorpha</taxon>
        <taxon>Tylenchoidea</taxon>
        <taxon>Meloidogynidae</taxon>
        <taxon>Meloidogyninae</taxon>
        <taxon>Meloidogyne</taxon>
    </lineage>
</organism>
<dbReference type="InterPro" id="IPR027065">
    <property type="entry name" value="Lon_Prtase"/>
</dbReference>
<dbReference type="EMBL" id="CAJEWN010000222">
    <property type="protein sequence ID" value="CAD2173676.1"/>
    <property type="molecule type" value="Genomic_DNA"/>
</dbReference>
<evidence type="ECO:0000313" key="4">
    <source>
        <dbReference type="EMBL" id="CAD2173677.1"/>
    </source>
</evidence>
<dbReference type="GO" id="GO:0005524">
    <property type="term" value="F:ATP binding"/>
    <property type="evidence" value="ECO:0007669"/>
    <property type="project" value="InterPro"/>
</dbReference>
<proteinExistence type="predicted"/>
<dbReference type="PROSITE" id="PS51257">
    <property type="entry name" value="PROKAR_LIPOPROTEIN"/>
    <property type="match status" value="1"/>
</dbReference>
<dbReference type="Gene3D" id="3.30.230.10">
    <property type="match status" value="1"/>
</dbReference>
<dbReference type="GO" id="GO:0004176">
    <property type="term" value="F:ATP-dependent peptidase activity"/>
    <property type="evidence" value="ECO:0007669"/>
    <property type="project" value="InterPro"/>
</dbReference>
<dbReference type="AlphaFoldDB" id="A0A6V7VFD8"/>
<reference evidence="3 5" key="1">
    <citation type="submission" date="2020-08" db="EMBL/GenBank/DDBJ databases">
        <authorList>
            <person name="Koutsovoulos G."/>
            <person name="Danchin GJ E."/>
        </authorList>
    </citation>
    <scope>NUCLEOTIDE SEQUENCE [LARGE SCALE GENOMIC DNA]</scope>
</reference>
<feature type="domain" description="Lon proteolytic" evidence="2">
    <location>
        <begin position="1"/>
        <end position="101"/>
    </location>
</feature>
<dbReference type="GO" id="GO:0007005">
    <property type="term" value="P:mitochondrion organization"/>
    <property type="evidence" value="ECO:0007669"/>
    <property type="project" value="TreeGrafter"/>
</dbReference>
<dbReference type="GO" id="GO:0051131">
    <property type="term" value="P:chaperone-mediated protein complex assembly"/>
    <property type="evidence" value="ECO:0007669"/>
    <property type="project" value="TreeGrafter"/>
</dbReference>
<dbReference type="GO" id="GO:0006515">
    <property type="term" value="P:protein quality control for misfolded or incompletely synthesized proteins"/>
    <property type="evidence" value="ECO:0007669"/>
    <property type="project" value="TreeGrafter"/>
</dbReference>
<dbReference type="GO" id="GO:0003697">
    <property type="term" value="F:single-stranded DNA binding"/>
    <property type="evidence" value="ECO:0007669"/>
    <property type="project" value="TreeGrafter"/>
</dbReference>
<dbReference type="GO" id="GO:0004252">
    <property type="term" value="F:serine-type endopeptidase activity"/>
    <property type="evidence" value="ECO:0007669"/>
    <property type="project" value="InterPro"/>
</dbReference>
<evidence type="ECO:0000256" key="1">
    <source>
        <dbReference type="PROSITE-ProRule" id="PRU01122"/>
    </source>
</evidence>
<dbReference type="GO" id="GO:0005759">
    <property type="term" value="C:mitochondrial matrix"/>
    <property type="evidence" value="ECO:0007669"/>
    <property type="project" value="TreeGrafter"/>
</dbReference>